<evidence type="ECO:0000313" key="5">
    <source>
        <dbReference type="EMBL" id="SFK72161.1"/>
    </source>
</evidence>
<keyword evidence="3" id="KW-0732">Signal</keyword>
<dbReference type="Proteomes" id="UP000198915">
    <property type="component" value="Unassembled WGS sequence"/>
</dbReference>
<evidence type="ECO:0000259" key="4">
    <source>
        <dbReference type="PROSITE" id="PS50198"/>
    </source>
</evidence>
<reference evidence="6" key="1">
    <citation type="submission" date="2016-10" db="EMBL/GenBank/DDBJ databases">
        <authorList>
            <person name="Varghese N."/>
            <person name="Submissions S."/>
        </authorList>
    </citation>
    <scope>NUCLEOTIDE SEQUENCE [LARGE SCALE GENOMIC DNA]</scope>
    <source>
        <strain evidence="6">OK042</strain>
    </source>
</reference>
<dbReference type="InterPro" id="IPR027304">
    <property type="entry name" value="Trigger_fact/SurA_dom_sf"/>
</dbReference>
<dbReference type="AlphaFoldDB" id="A0A1I4BW76"/>
<feature type="region of interest" description="Disordered" evidence="2">
    <location>
        <begin position="26"/>
        <end position="50"/>
    </location>
</feature>
<feature type="signal peptide" evidence="3">
    <location>
        <begin position="1"/>
        <end position="25"/>
    </location>
</feature>
<keyword evidence="1" id="KW-0697">Rotamase</keyword>
<keyword evidence="1 5" id="KW-0413">Isomerase</keyword>
<dbReference type="InterPro" id="IPR046357">
    <property type="entry name" value="PPIase_dom_sf"/>
</dbReference>
<dbReference type="Pfam" id="PF13616">
    <property type="entry name" value="Rotamase_3"/>
    <property type="match status" value="1"/>
</dbReference>
<feature type="chain" id="PRO_5011612781" evidence="3">
    <location>
        <begin position="26"/>
        <end position="357"/>
    </location>
</feature>
<dbReference type="GeneID" id="301128166"/>
<dbReference type="RefSeq" id="WP_092274963.1">
    <property type="nucleotide sequence ID" value="NZ_BJOE01000040.1"/>
</dbReference>
<dbReference type="GO" id="GO:0003755">
    <property type="term" value="F:peptidyl-prolyl cis-trans isomerase activity"/>
    <property type="evidence" value="ECO:0007669"/>
    <property type="project" value="UniProtKB-KW"/>
</dbReference>
<dbReference type="InterPro" id="IPR050245">
    <property type="entry name" value="PrsA_foldase"/>
</dbReference>
<feature type="domain" description="PpiC" evidence="4">
    <location>
        <begin position="211"/>
        <end position="309"/>
    </location>
</feature>
<feature type="compositionally biased region" description="Polar residues" evidence="2">
    <location>
        <begin position="27"/>
        <end position="48"/>
    </location>
</feature>
<name>A0A1I4BW76_9BACL</name>
<keyword evidence="6" id="KW-1185">Reference proteome</keyword>
<evidence type="ECO:0000256" key="3">
    <source>
        <dbReference type="SAM" id="SignalP"/>
    </source>
</evidence>
<dbReference type="EMBL" id="FORT01000018">
    <property type="protein sequence ID" value="SFK72161.1"/>
    <property type="molecule type" value="Genomic_DNA"/>
</dbReference>
<evidence type="ECO:0000256" key="1">
    <source>
        <dbReference type="PROSITE-ProRule" id="PRU00278"/>
    </source>
</evidence>
<dbReference type="SUPFAM" id="SSF54534">
    <property type="entry name" value="FKBP-like"/>
    <property type="match status" value="1"/>
</dbReference>
<protein>
    <submittedName>
        <fullName evidence="5">Peptidyl-prolyl cis-trans isomerase C/foldase protein PrsA</fullName>
    </submittedName>
</protein>
<dbReference type="SUPFAM" id="SSF109998">
    <property type="entry name" value="Triger factor/SurA peptide-binding domain-like"/>
    <property type="match status" value="1"/>
</dbReference>
<evidence type="ECO:0000256" key="2">
    <source>
        <dbReference type="SAM" id="MobiDB-lite"/>
    </source>
</evidence>
<dbReference type="InterPro" id="IPR000297">
    <property type="entry name" value="PPIase_PpiC"/>
</dbReference>
<accession>A0A1I4BW76</accession>
<dbReference type="PANTHER" id="PTHR47245:SF2">
    <property type="entry name" value="PEPTIDYL-PROLYL CIS-TRANS ISOMERASE HP_0175-RELATED"/>
    <property type="match status" value="1"/>
</dbReference>
<dbReference type="Gene3D" id="3.10.50.40">
    <property type="match status" value="1"/>
</dbReference>
<evidence type="ECO:0000313" key="6">
    <source>
        <dbReference type="Proteomes" id="UP000198915"/>
    </source>
</evidence>
<dbReference type="PANTHER" id="PTHR47245">
    <property type="entry name" value="PEPTIDYLPROLYL ISOMERASE"/>
    <property type="match status" value="1"/>
</dbReference>
<organism evidence="5 6">
    <name type="scientific">Brevibacillus centrosporus</name>
    <dbReference type="NCBI Taxonomy" id="54910"/>
    <lineage>
        <taxon>Bacteria</taxon>
        <taxon>Bacillati</taxon>
        <taxon>Bacillota</taxon>
        <taxon>Bacilli</taxon>
        <taxon>Bacillales</taxon>
        <taxon>Paenibacillaceae</taxon>
        <taxon>Brevibacillus</taxon>
    </lineage>
</organism>
<dbReference type="PROSITE" id="PS51257">
    <property type="entry name" value="PROKAR_LIPOPROTEIN"/>
    <property type="match status" value="1"/>
</dbReference>
<dbReference type="PROSITE" id="PS50198">
    <property type="entry name" value="PPIC_PPIASE_2"/>
    <property type="match status" value="1"/>
</dbReference>
<gene>
    <name evidence="5" type="ORF">SAMN05518846_11890</name>
</gene>
<proteinExistence type="predicted"/>
<dbReference type="STRING" id="1884381.SAMN05518846_11890"/>
<sequence>MKKRSVAILSSAVLVMALMAGCGKADNNAQPQTPTNQTEGSGQGNQAADANDPLVKFPKLTLPFTVEPNAALVEYQGGTMNGKEFEEFLRVINFMNPQQGGMIEAADENALKAFAREYTATKILAARADETMKKDSKELAEKTFEKIKTQYMGLLDKDEAKFTKLMEGQSVSKELVVNQMALINDSINVLKKGINDAELKKAYDTMDKASRTTASVRHILISTEKRKPEEALKLANDLEARLKKGEDFAKLAKEFTDDPGSKENGGLYADADVTQWVPEFKDAALKQEVGVVGPPVKTDYGYHIIKVENRKEKTFDEMKESLRANALEKAYDAFGKNELDKLITKYNLPKVNTPAAK</sequence>